<dbReference type="RefSeq" id="WP_279494293.1">
    <property type="nucleotide sequence ID" value="NZ_CP122283.1"/>
</dbReference>
<evidence type="ECO:0000256" key="2">
    <source>
        <dbReference type="ARBA" id="ARBA00023287"/>
    </source>
</evidence>
<proteinExistence type="predicted"/>
<gene>
    <name evidence="4" type="ORF">QBO96_21045</name>
</gene>
<protein>
    <submittedName>
        <fullName evidence="4">Prepilin-type N-terminal cleavage/methylation domain-containing protein</fullName>
    </submittedName>
</protein>
<reference evidence="4 5" key="1">
    <citation type="submission" date="2023-04" db="EMBL/GenBank/DDBJ databases">
        <title>Genomic of Lysinibacillus capsici TSBLM.</title>
        <authorList>
            <person name="Hu X.S."/>
            <person name="Yu C.H."/>
        </authorList>
    </citation>
    <scope>NUCLEOTIDE SEQUENCE [LARGE SCALE GENOMIC DNA]</scope>
    <source>
        <strain evidence="4 5">TSBLM</strain>
    </source>
</reference>
<sequence>MKKTSLINQDCGLTLIEVIASIVLISVILLSFMGMFLQTSKTTATSDDIVNATYIAQKEMESIYKYRTALTREALIDELNKQSTIPYVATNEDTWLKQDNTILIYLTLKKPDDLGLTPIIIKVLESGKEKSKIENRYKLGG</sequence>
<keyword evidence="3" id="KW-0472">Membrane</keyword>
<dbReference type="Proteomes" id="UP001244564">
    <property type="component" value="Chromosome"/>
</dbReference>
<keyword evidence="3" id="KW-1133">Transmembrane helix</keyword>
<feature type="transmembrane region" description="Helical" evidence="3">
    <location>
        <begin position="12"/>
        <end position="37"/>
    </location>
</feature>
<dbReference type="Pfam" id="PF07963">
    <property type="entry name" value="N_methyl"/>
    <property type="match status" value="1"/>
</dbReference>
<dbReference type="EMBL" id="CP122283">
    <property type="protein sequence ID" value="WGF38178.1"/>
    <property type="molecule type" value="Genomic_DNA"/>
</dbReference>
<name>A0ABY8KIA1_9BACI</name>
<keyword evidence="5" id="KW-1185">Reference proteome</keyword>
<evidence type="ECO:0000313" key="5">
    <source>
        <dbReference type="Proteomes" id="UP001244564"/>
    </source>
</evidence>
<evidence type="ECO:0000313" key="4">
    <source>
        <dbReference type="EMBL" id="WGF38178.1"/>
    </source>
</evidence>
<accession>A0ABY8KIA1</accession>
<keyword evidence="2" id="KW-0178">Competence</keyword>
<dbReference type="NCBIfam" id="TIGR02532">
    <property type="entry name" value="IV_pilin_GFxxxE"/>
    <property type="match status" value="1"/>
</dbReference>
<organism evidence="4 5">
    <name type="scientific">Lysinibacillus capsici</name>
    <dbReference type="NCBI Taxonomy" id="2115968"/>
    <lineage>
        <taxon>Bacteria</taxon>
        <taxon>Bacillati</taxon>
        <taxon>Bacillota</taxon>
        <taxon>Bacilli</taxon>
        <taxon>Bacillales</taxon>
        <taxon>Bacillaceae</taxon>
        <taxon>Lysinibacillus</taxon>
    </lineage>
</organism>
<dbReference type="InterPro" id="IPR012902">
    <property type="entry name" value="N_methyl_site"/>
</dbReference>
<comment type="subcellular location">
    <subcellularLocation>
        <location evidence="1">Cell surface</location>
    </subcellularLocation>
</comment>
<evidence type="ECO:0000256" key="3">
    <source>
        <dbReference type="SAM" id="Phobius"/>
    </source>
</evidence>
<evidence type="ECO:0000256" key="1">
    <source>
        <dbReference type="ARBA" id="ARBA00004241"/>
    </source>
</evidence>
<keyword evidence="3" id="KW-0812">Transmembrane</keyword>